<evidence type="ECO:0000313" key="2">
    <source>
        <dbReference type="Proteomes" id="UP001241377"/>
    </source>
</evidence>
<accession>A0ACC2VSG3</accession>
<name>A0ACC2VSG3_9TREE</name>
<proteinExistence type="predicted"/>
<gene>
    <name evidence="1" type="ORF">QFC19_004854</name>
</gene>
<reference evidence="1" key="1">
    <citation type="submission" date="2023-04" db="EMBL/GenBank/DDBJ databases">
        <title>Draft Genome sequencing of Naganishia species isolated from polar environments using Oxford Nanopore Technology.</title>
        <authorList>
            <person name="Leo P."/>
            <person name="Venkateswaran K."/>
        </authorList>
    </citation>
    <scope>NUCLEOTIDE SEQUENCE</scope>
    <source>
        <strain evidence="1">MNA-CCFEE 5261</strain>
    </source>
</reference>
<evidence type="ECO:0000313" key="1">
    <source>
        <dbReference type="EMBL" id="KAJ9102118.1"/>
    </source>
</evidence>
<sequence>MPGFNPNAPLFLPSTSSSSTIELRVSGDNLTPDSLVQRVNLAIATHLANLNPSLTILLQIRPDPQSSDLIAVFLASSYIVASRAVALFNSLPSPLPWSVEALLINHNIEPLMPFYFPYPYPFFYPPPDPSIKPVPSFITNLVAGNKSDVSLITITDDEGAEIQVNPCRLFVGNIPFLSTWPSLKNFLVASVFAAEPHASLDIFRVEIPMQTSSSTDEMLLRGSSRGFAIVTTGNQETSELLIKLTNDTVFEGRSLTVRYDRFPDYNNYVVQNLFRNKHHRSPNMLGNLGYERNTIHHRLYYGSHTSPYSMQPPSQSQSHSSSQLSTQPSTVDSLLDTPTPPKLKPKPSLAANSPKKTTRNHHKPSKPRARAPHDDIGEEQRARELVDSFRSLGLH</sequence>
<comment type="caution">
    <text evidence="1">The sequence shown here is derived from an EMBL/GenBank/DDBJ whole genome shotgun (WGS) entry which is preliminary data.</text>
</comment>
<keyword evidence="2" id="KW-1185">Reference proteome</keyword>
<dbReference type="Proteomes" id="UP001241377">
    <property type="component" value="Unassembled WGS sequence"/>
</dbReference>
<protein>
    <submittedName>
        <fullName evidence="1">Uncharacterized protein</fullName>
    </submittedName>
</protein>
<organism evidence="1 2">
    <name type="scientific">Naganishia cerealis</name>
    <dbReference type="NCBI Taxonomy" id="610337"/>
    <lineage>
        <taxon>Eukaryota</taxon>
        <taxon>Fungi</taxon>
        <taxon>Dikarya</taxon>
        <taxon>Basidiomycota</taxon>
        <taxon>Agaricomycotina</taxon>
        <taxon>Tremellomycetes</taxon>
        <taxon>Filobasidiales</taxon>
        <taxon>Filobasidiaceae</taxon>
        <taxon>Naganishia</taxon>
    </lineage>
</organism>
<dbReference type="EMBL" id="JASBWR010000053">
    <property type="protein sequence ID" value="KAJ9102118.1"/>
    <property type="molecule type" value="Genomic_DNA"/>
</dbReference>